<dbReference type="EMBL" id="CADCVG010000085">
    <property type="protein sequence ID" value="CAA9458820.1"/>
    <property type="molecule type" value="Genomic_DNA"/>
</dbReference>
<accession>A0A6J4R8P9</accession>
<feature type="non-terminal residue" evidence="2">
    <location>
        <position position="162"/>
    </location>
</feature>
<feature type="non-terminal residue" evidence="2">
    <location>
        <position position="1"/>
    </location>
</feature>
<feature type="compositionally biased region" description="Basic and acidic residues" evidence="1">
    <location>
        <begin position="12"/>
        <end position="39"/>
    </location>
</feature>
<organism evidence="2">
    <name type="scientific">uncultured Rubrobacteraceae bacterium</name>
    <dbReference type="NCBI Taxonomy" id="349277"/>
    <lineage>
        <taxon>Bacteria</taxon>
        <taxon>Bacillati</taxon>
        <taxon>Actinomycetota</taxon>
        <taxon>Rubrobacteria</taxon>
        <taxon>Rubrobacterales</taxon>
        <taxon>Rubrobacteraceae</taxon>
        <taxon>environmental samples</taxon>
    </lineage>
</organism>
<feature type="region of interest" description="Disordered" evidence="1">
    <location>
        <begin position="1"/>
        <end position="49"/>
    </location>
</feature>
<name>A0A6J4R8P9_9ACTN</name>
<evidence type="ECO:0000313" key="2">
    <source>
        <dbReference type="EMBL" id="CAA9458820.1"/>
    </source>
</evidence>
<proteinExistence type="predicted"/>
<reference evidence="2" key="1">
    <citation type="submission" date="2020-02" db="EMBL/GenBank/DDBJ databases">
        <authorList>
            <person name="Meier V. D."/>
        </authorList>
    </citation>
    <scope>NUCLEOTIDE SEQUENCE</scope>
    <source>
        <strain evidence="2">AVDCRST_MAG14</strain>
    </source>
</reference>
<sequence>GSKAGTGKAGRRGRDNNGRERLRPSGRDHGVFSESDRGGSRCVGHPPGDRRRLVLSGARAAHGAHGPQHRHLRAQARVVLHVLRPDVDVLPRFCVYTFRGDCHPDAGRHCLLCGPLAGQRAGTQLRKASFHGRNSLFGDTDGDHQHVARDHPYLELPRRVPL</sequence>
<dbReference type="AlphaFoldDB" id="A0A6J4R8P9"/>
<evidence type="ECO:0000256" key="1">
    <source>
        <dbReference type="SAM" id="MobiDB-lite"/>
    </source>
</evidence>
<protein>
    <submittedName>
        <fullName evidence="2">Menaquinone-cytochrome C oxidoreductase, cytochrome C subunit</fullName>
    </submittedName>
</protein>
<gene>
    <name evidence="2" type="ORF">AVDCRST_MAG14-1972</name>
</gene>